<evidence type="ECO:0000256" key="4">
    <source>
        <dbReference type="ARBA" id="ARBA00023125"/>
    </source>
</evidence>
<dbReference type="InterPro" id="IPR010998">
    <property type="entry name" value="Integrase_recombinase_N"/>
</dbReference>
<gene>
    <name evidence="10" type="ORF">Touem01_00086</name>
</gene>
<proteinExistence type="inferred from homology"/>
<dbReference type="PANTHER" id="PTHR30629:SF2">
    <property type="entry name" value="PROPHAGE INTEGRASE INTS-RELATED"/>
    <property type="match status" value="1"/>
</dbReference>
<evidence type="ECO:0000256" key="1">
    <source>
        <dbReference type="ARBA" id="ARBA00008857"/>
    </source>
</evidence>
<dbReference type="GO" id="GO:0046718">
    <property type="term" value="P:symbiont entry into host cell"/>
    <property type="evidence" value="ECO:0007669"/>
    <property type="project" value="UniProtKB-KW"/>
</dbReference>
<dbReference type="GO" id="GO:0044826">
    <property type="term" value="P:viral genome integration into host DNA"/>
    <property type="evidence" value="ECO:0007669"/>
    <property type="project" value="UniProtKB-KW"/>
</dbReference>
<dbReference type="InterPro" id="IPR038488">
    <property type="entry name" value="Integrase_DNA-bd_sf"/>
</dbReference>
<accession>A0AAU6W2R9</accession>
<dbReference type="Gene3D" id="1.10.150.130">
    <property type="match status" value="1"/>
</dbReference>
<dbReference type="Gene3D" id="1.10.443.10">
    <property type="entry name" value="Intergrase catalytic core"/>
    <property type="match status" value="1"/>
</dbReference>
<dbReference type="SUPFAM" id="SSF56349">
    <property type="entry name" value="DNA breaking-rejoining enzymes"/>
    <property type="match status" value="1"/>
</dbReference>
<name>A0AAU6W2R9_9VIRU</name>
<evidence type="ECO:0000256" key="7">
    <source>
        <dbReference type="ARBA" id="ARBA00023296"/>
    </source>
</evidence>
<sequence>MPKLTKAFVDRQEAPDKGYVCIWDSELEGFGLRIQSGGRKTYIIRYRTKTAERTQRKLSLCRTSDMPPEKARELARSKFAEVAMGMDPAGDLKPKVVEPTPESEPVDPSLPKPGSVAHMFACYVAHMRAQGKTSAINVERALLTSKKSAVSAFGRDKPAGDVTSKDVVDHVAEFFRDGHRGAADKQRGYIASAYNWAIRSANDYTTAVRVDWGLTRNPAADVARDAGAVGTRDRNLDAAEMKLLWKACDPAAGVFSQKVAICLRMLICCGQRVQETLRIDGADIDLVKGLWNMPAHKTKGRKRAHTIPLPAQAIEPLRELILQYGEGPLFMNGQGELMDFRLVGRAVTRWLDSDSCKLAHFQVRDIRRTWKSRGHDAGIDRFTRDLIQQHAKQDTGSKNYDRAEYLPQMTEAMQKWSAWLSATIEPKPLAAWPDKLAA</sequence>
<dbReference type="InterPro" id="IPR002104">
    <property type="entry name" value="Integrase_catalytic"/>
</dbReference>
<dbReference type="GO" id="GO:0006310">
    <property type="term" value="P:DNA recombination"/>
    <property type="evidence" value="ECO:0007669"/>
    <property type="project" value="UniProtKB-KW"/>
</dbReference>
<protein>
    <recommendedName>
        <fullName evidence="2">Integrase</fullName>
    </recommendedName>
</protein>
<keyword evidence="5" id="KW-0233">DNA recombination</keyword>
<comment type="similarity">
    <text evidence="1">Belongs to the 'phage' integrase family.</text>
</comment>
<dbReference type="InterPro" id="IPR013762">
    <property type="entry name" value="Integrase-like_cat_sf"/>
</dbReference>
<dbReference type="GO" id="GO:0075713">
    <property type="term" value="P:establishment of integrated proviral latency"/>
    <property type="evidence" value="ECO:0007669"/>
    <property type="project" value="UniProtKB-KW"/>
</dbReference>
<keyword evidence="7" id="KW-1160">Virus entry into host cell</keyword>
<dbReference type="PANTHER" id="PTHR30629">
    <property type="entry name" value="PROPHAGE INTEGRASE"/>
    <property type="match status" value="1"/>
</dbReference>
<evidence type="ECO:0000256" key="2">
    <source>
        <dbReference type="ARBA" id="ARBA00016082"/>
    </source>
</evidence>
<dbReference type="InterPro" id="IPR025166">
    <property type="entry name" value="Integrase_DNA_bind_dom"/>
</dbReference>
<keyword evidence="3" id="KW-0229">DNA integration</keyword>
<reference evidence="10" key="1">
    <citation type="journal article" date="2024" name="J. Gen. Virol.">
        <title>Novel phages of Pseudomonas syringae unveil numerous potential auxiliary metabolic genes.</title>
        <authorList>
            <person name="Feltin C."/>
            <person name="Garneau J.R."/>
            <person name="Morris C.E."/>
            <person name="Berard A."/>
            <person name="Torres-Barcelo C."/>
        </authorList>
    </citation>
    <scope>NUCLEOTIDE SEQUENCE</scope>
</reference>
<dbReference type="Pfam" id="PF00589">
    <property type="entry name" value="Phage_integrase"/>
    <property type="match status" value="1"/>
</dbReference>
<evidence type="ECO:0000259" key="9">
    <source>
        <dbReference type="PROSITE" id="PS51898"/>
    </source>
</evidence>
<dbReference type="Pfam" id="PF13356">
    <property type="entry name" value="Arm-DNA-bind_3"/>
    <property type="match status" value="1"/>
</dbReference>
<dbReference type="GO" id="GO:0015074">
    <property type="term" value="P:DNA integration"/>
    <property type="evidence" value="ECO:0007669"/>
    <property type="project" value="UniProtKB-KW"/>
</dbReference>
<feature type="domain" description="Tyr recombinase" evidence="9">
    <location>
        <begin position="231"/>
        <end position="414"/>
    </location>
</feature>
<evidence type="ECO:0000313" key="10">
    <source>
        <dbReference type="EMBL" id="XAI70615.1"/>
    </source>
</evidence>
<comment type="function">
    <text evidence="8">Integrase is necessary for integration of the phage into the host genome by site-specific recombination. In conjunction with excisionase, integrase is also necessary for excision of the prophage from the host genome.</text>
</comment>
<organism evidence="10">
    <name type="scientific">Pseudomonas phage Touem01</name>
    <dbReference type="NCBI Taxonomy" id="3138548"/>
    <lineage>
        <taxon>Viruses</taxon>
    </lineage>
</organism>
<dbReference type="Gene3D" id="3.30.160.390">
    <property type="entry name" value="Integrase, DNA-binding domain"/>
    <property type="match status" value="1"/>
</dbReference>
<evidence type="ECO:0000256" key="5">
    <source>
        <dbReference type="ARBA" id="ARBA00023172"/>
    </source>
</evidence>
<dbReference type="InterPro" id="IPR050808">
    <property type="entry name" value="Phage_Integrase"/>
</dbReference>
<dbReference type="GO" id="GO:0003677">
    <property type="term" value="F:DNA binding"/>
    <property type="evidence" value="ECO:0007669"/>
    <property type="project" value="UniProtKB-KW"/>
</dbReference>
<dbReference type="InterPro" id="IPR011010">
    <property type="entry name" value="DNA_brk_join_enz"/>
</dbReference>
<dbReference type="EMBL" id="PP179325">
    <property type="protein sequence ID" value="XAI70615.1"/>
    <property type="molecule type" value="Genomic_DNA"/>
</dbReference>
<evidence type="ECO:0000256" key="3">
    <source>
        <dbReference type="ARBA" id="ARBA00022908"/>
    </source>
</evidence>
<keyword evidence="4" id="KW-0238">DNA-binding</keyword>
<evidence type="ECO:0000256" key="6">
    <source>
        <dbReference type="ARBA" id="ARBA00023195"/>
    </source>
</evidence>
<keyword evidence="6" id="KW-1179">Viral genome integration</keyword>
<evidence type="ECO:0000256" key="8">
    <source>
        <dbReference type="ARBA" id="ARBA00049605"/>
    </source>
</evidence>
<dbReference type="PROSITE" id="PS51898">
    <property type="entry name" value="TYR_RECOMBINASE"/>
    <property type="match status" value="1"/>
</dbReference>